<evidence type="ECO:0000259" key="1">
    <source>
        <dbReference type="Pfam" id="PF05838"/>
    </source>
</evidence>
<dbReference type="Pfam" id="PF05838">
    <property type="entry name" value="Glyco_hydro_108"/>
    <property type="match status" value="1"/>
</dbReference>
<organism evidence="3">
    <name type="scientific">uncultured Caudovirales phage</name>
    <dbReference type="NCBI Taxonomy" id="2100421"/>
    <lineage>
        <taxon>Viruses</taxon>
        <taxon>Duplodnaviria</taxon>
        <taxon>Heunggongvirae</taxon>
        <taxon>Uroviricota</taxon>
        <taxon>Caudoviricetes</taxon>
        <taxon>Peduoviridae</taxon>
        <taxon>Maltschvirus</taxon>
        <taxon>Maltschvirus maltsch</taxon>
    </lineage>
</organism>
<proteinExistence type="predicted"/>
<evidence type="ECO:0000259" key="2">
    <source>
        <dbReference type="Pfam" id="PF09374"/>
    </source>
</evidence>
<dbReference type="Pfam" id="PF09374">
    <property type="entry name" value="PG_binding_3"/>
    <property type="match status" value="1"/>
</dbReference>
<dbReference type="InterPro" id="IPR018537">
    <property type="entry name" value="Peptidoglycan-bd_3"/>
</dbReference>
<feature type="domain" description="TtsA-like Glycoside hydrolase family 108" evidence="1">
    <location>
        <begin position="63"/>
        <end position="146"/>
    </location>
</feature>
<protein>
    <submittedName>
        <fullName evidence="3">ZliS Lysozyme family protein</fullName>
    </submittedName>
</protein>
<gene>
    <name evidence="3" type="ORF">UFOVP407_9</name>
</gene>
<feature type="domain" description="Peptidoglycan binding" evidence="2">
    <location>
        <begin position="150"/>
        <end position="210"/>
    </location>
</feature>
<dbReference type="SUPFAM" id="SSF53955">
    <property type="entry name" value="Lysozyme-like"/>
    <property type="match status" value="1"/>
</dbReference>
<dbReference type="CDD" id="cd13926">
    <property type="entry name" value="N-acetylmuramidase_GH108"/>
    <property type="match status" value="1"/>
</dbReference>
<reference evidence="3" key="1">
    <citation type="submission" date="2020-04" db="EMBL/GenBank/DDBJ databases">
        <authorList>
            <person name="Chiriac C."/>
            <person name="Salcher M."/>
            <person name="Ghai R."/>
            <person name="Kavagutti S V."/>
        </authorList>
    </citation>
    <scope>NUCLEOTIDE SEQUENCE</scope>
</reference>
<dbReference type="InterPro" id="IPR008565">
    <property type="entry name" value="TtsA-like_GH18_dom"/>
</dbReference>
<evidence type="ECO:0000313" key="3">
    <source>
        <dbReference type="EMBL" id="CAB4140039.1"/>
    </source>
</evidence>
<name>A0A6J5M8B0_9CAUD</name>
<accession>A0A6J5M8B0</accession>
<sequence length="223" mass="24012">MTRKAIFDAVRAARGGAAFNVTEVAVLDDCLDRLKVPREGATVSKTETVGDATADRFAVCLPRILKHEGGYVNHPKDPGGATNKGIIQRTYDSWRDRQGQPRQSVKAITPAEVAAIYRRDYWDAVKGDDLPTGVDYAVFDFAVNSGINRAAKFLQRAVGVADDGVIGPATLAAVAKADASDTVAKICDARLAWLQTLPHWPTFGRGWGSRVADVRKTGMGEAK</sequence>
<dbReference type="Gene3D" id="1.20.141.10">
    <property type="entry name" value="Chitosanase, subunit A, domain 1"/>
    <property type="match status" value="1"/>
</dbReference>
<dbReference type="EMBL" id="LR796379">
    <property type="protein sequence ID" value="CAB4140039.1"/>
    <property type="molecule type" value="Genomic_DNA"/>
</dbReference>
<dbReference type="InterPro" id="IPR023346">
    <property type="entry name" value="Lysozyme-like_dom_sf"/>
</dbReference>